<evidence type="ECO:0000259" key="8">
    <source>
        <dbReference type="SMART" id="SM00471"/>
    </source>
</evidence>
<evidence type="ECO:0000256" key="6">
    <source>
        <dbReference type="ARBA" id="ARBA00022723"/>
    </source>
</evidence>
<reference evidence="9 10" key="1">
    <citation type="journal article" date="2016" name="Nat. Commun.">
        <title>Thousands of microbial genomes shed light on interconnected biogeochemical processes in an aquifer system.</title>
        <authorList>
            <person name="Anantharaman K."/>
            <person name="Brown C.T."/>
            <person name="Hug L.A."/>
            <person name="Sharon I."/>
            <person name="Castelle C.J."/>
            <person name="Probst A.J."/>
            <person name="Thomas B.C."/>
            <person name="Singh A."/>
            <person name="Wilkins M.J."/>
            <person name="Karaoz U."/>
            <person name="Brodie E.L."/>
            <person name="Williams K.H."/>
            <person name="Hubbard S.S."/>
            <person name="Banfield J.F."/>
        </authorList>
    </citation>
    <scope>NUCLEOTIDE SEQUENCE [LARGE SCALE GENOMIC DNA]</scope>
</reference>
<dbReference type="Pfam" id="PF13023">
    <property type="entry name" value="HD_3"/>
    <property type="match status" value="1"/>
</dbReference>
<comment type="caution">
    <text evidence="9">The sequence shown here is derived from an EMBL/GenBank/DDBJ whole genome shotgun (WGS) entry which is preliminary data.</text>
</comment>
<organism evidence="9 10">
    <name type="scientific">Candidatus Gottesmanbacteria bacterium RBG_16_38_7b</name>
    <dbReference type="NCBI Taxonomy" id="1798372"/>
    <lineage>
        <taxon>Bacteria</taxon>
        <taxon>Candidatus Gottesmaniibacteriota</taxon>
    </lineage>
</organism>
<evidence type="ECO:0000256" key="4">
    <source>
        <dbReference type="ARBA" id="ARBA00011738"/>
    </source>
</evidence>
<dbReference type="Gene3D" id="1.10.3210.10">
    <property type="entry name" value="Hypothetical protein af1432"/>
    <property type="match status" value="1"/>
</dbReference>
<keyword evidence="7" id="KW-0378">Hydrolase</keyword>
<evidence type="ECO:0000313" key="9">
    <source>
        <dbReference type="EMBL" id="OGG00562.1"/>
    </source>
</evidence>
<sequence length="191" mass="21761">MKLSSIVNFLFEAAALKRLQRTGWQILGDNKESIAEHVYLVCIISFILAEKLNANLEKVLLVALFHDLEEARTGDVYKLADLYTKVDKNKAVSDAFSNLPKSAKISKLLAEYGERKTLESKIVKDADTLSLCLELKQLIEKGNLNAKEWLTANIESLKLAEAKKIGREIENSNSQNWWQKERKKLHRMMKG</sequence>
<dbReference type="SMART" id="SM00471">
    <property type="entry name" value="HDc"/>
    <property type="match status" value="1"/>
</dbReference>
<protein>
    <recommendedName>
        <fullName evidence="5">5'-deoxynucleotidase</fullName>
        <ecNumber evidence="5">3.1.3.89</ecNumber>
    </recommendedName>
</protein>
<evidence type="ECO:0000256" key="3">
    <source>
        <dbReference type="ARBA" id="ARBA00001941"/>
    </source>
</evidence>
<dbReference type="GO" id="GO:0005737">
    <property type="term" value="C:cytoplasm"/>
    <property type="evidence" value="ECO:0007669"/>
    <property type="project" value="TreeGrafter"/>
</dbReference>
<dbReference type="InterPro" id="IPR039356">
    <property type="entry name" value="YfbR/HDDC2"/>
</dbReference>
<dbReference type="EC" id="3.1.3.89" evidence="5"/>
<comment type="catalytic activity">
    <reaction evidence="1">
        <text>a 2'-deoxyribonucleoside 5'-phosphate + H2O = a 2'-deoxyribonucleoside + phosphate</text>
        <dbReference type="Rhea" id="RHEA:36167"/>
        <dbReference type="ChEBI" id="CHEBI:15377"/>
        <dbReference type="ChEBI" id="CHEBI:18274"/>
        <dbReference type="ChEBI" id="CHEBI:43474"/>
        <dbReference type="ChEBI" id="CHEBI:65317"/>
        <dbReference type="EC" id="3.1.3.89"/>
    </reaction>
</comment>
<dbReference type="GO" id="GO:0002953">
    <property type="term" value="F:5'-deoxynucleotidase activity"/>
    <property type="evidence" value="ECO:0007669"/>
    <property type="project" value="UniProtKB-EC"/>
</dbReference>
<dbReference type="SUPFAM" id="SSF109604">
    <property type="entry name" value="HD-domain/PDEase-like"/>
    <property type="match status" value="1"/>
</dbReference>
<dbReference type="PANTHER" id="PTHR11845:SF13">
    <property type="entry name" value="5'-DEOXYNUCLEOTIDASE HDDC2"/>
    <property type="match status" value="1"/>
</dbReference>
<dbReference type="PANTHER" id="PTHR11845">
    <property type="entry name" value="5'-DEOXYNUCLEOTIDASE HDDC2"/>
    <property type="match status" value="1"/>
</dbReference>
<keyword evidence="6" id="KW-0479">Metal-binding</keyword>
<evidence type="ECO:0000256" key="2">
    <source>
        <dbReference type="ARBA" id="ARBA00001936"/>
    </source>
</evidence>
<comment type="cofactor">
    <cofactor evidence="2">
        <name>Mn(2+)</name>
        <dbReference type="ChEBI" id="CHEBI:29035"/>
    </cofactor>
</comment>
<gene>
    <name evidence="9" type="ORF">A2153_02355</name>
</gene>
<dbReference type="InterPro" id="IPR003607">
    <property type="entry name" value="HD/PDEase_dom"/>
</dbReference>
<accession>A0A1F5YL00</accession>
<dbReference type="AlphaFoldDB" id="A0A1F5YL00"/>
<comment type="cofactor">
    <cofactor evidence="3">
        <name>Co(2+)</name>
        <dbReference type="ChEBI" id="CHEBI:48828"/>
    </cofactor>
</comment>
<comment type="subunit">
    <text evidence="4">Homodimer.</text>
</comment>
<evidence type="ECO:0000256" key="5">
    <source>
        <dbReference type="ARBA" id="ARBA00012964"/>
    </source>
</evidence>
<dbReference type="EMBL" id="MFJB01000023">
    <property type="protein sequence ID" value="OGG00562.1"/>
    <property type="molecule type" value="Genomic_DNA"/>
</dbReference>
<evidence type="ECO:0000313" key="10">
    <source>
        <dbReference type="Proteomes" id="UP000177396"/>
    </source>
</evidence>
<feature type="domain" description="HD/PDEase" evidence="8">
    <location>
        <begin position="30"/>
        <end position="141"/>
    </location>
</feature>
<proteinExistence type="predicted"/>
<dbReference type="Proteomes" id="UP000177396">
    <property type="component" value="Unassembled WGS sequence"/>
</dbReference>
<dbReference type="GO" id="GO:0046872">
    <property type="term" value="F:metal ion binding"/>
    <property type="evidence" value="ECO:0007669"/>
    <property type="project" value="UniProtKB-KW"/>
</dbReference>
<name>A0A1F5YL00_9BACT</name>
<dbReference type="InterPro" id="IPR006674">
    <property type="entry name" value="HD_domain"/>
</dbReference>
<evidence type="ECO:0000256" key="1">
    <source>
        <dbReference type="ARBA" id="ARBA00001638"/>
    </source>
</evidence>
<evidence type="ECO:0000256" key="7">
    <source>
        <dbReference type="ARBA" id="ARBA00022801"/>
    </source>
</evidence>